<dbReference type="Gene3D" id="1.20.1250.20">
    <property type="entry name" value="MFS general substrate transporter like domains"/>
    <property type="match status" value="1"/>
</dbReference>
<dbReference type="RefSeq" id="WP_117179124.1">
    <property type="nucleotide sequence ID" value="NZ_QFZK01000012.1"/>
</dbReference>
<accession>A0A3E1R8V0</accession>
<feature type="transmembrane region" description="Helical" evidence="7">
    <location>
        <begin position="39"/>
        <end position="59"/>
    </location>
</feature>
<feature type="transmembrane region" description="Helical" evidence="7">
    <location>
        <begin position="6"/>
        <end position="27"/>
    </location>
</feature>
<comment type="caution">
    <text evidence="8">The sequence shown here is derived from an EMBL/GenBank/DDBJ whole genome shotgun (WGS) entry which is preliminary data.</text>
</comment>
<dbReference type="Proteomes" id="UP000260665">
    <property type="component" value="Unassembled WGS sequence"/>
</dbReference>
<evidence type="ECO:0000256" key="1">
    <source>
        <dbReference type="ARBA" id="ARBA00004651"/>
    </source>
</evidence>
<keyword evidence="5 7" id="KW-1133">Transmembrane helix</keyword>
<keyword evidence="2" id="KW-0813">Transport</keyword>
<dbReference type="GO" id="GO:0005886">
    <property type="term" value="C:plasma membrane"/>
    <property type="evidence" value="ECO:0007669"/>
    <property type="project" value="UniProtKB-SubCell"/>
</dbReference>
<organism evidence="8 9">
    <name type="scientific">Rhodoferax lacus</name>
    <dbReference type="NCBI Taxonomy" id="2184758"/>
    <lineage>
        <taxon>Bacteria</taxon>
        <taxon>Pseudomonadati</taxon>
        <taxon>Pseudomonadota</taxon>
        <taxon>Betaproteobacteria</taxon>
        <taxon>Burkholderiales</taxon>
        <taxon>Comamonadaceae</taxon>
        <taxon>Rhodoferax</taxon>
    </lineage>
</organism>
<comment type="subcellular location">
    <subcellularLocation>
        <location evidence="1">Cell membrane</location>
        <topology evidence="1">Multi-pass membrane protein</topology>
    </subcellularLocation>
</comment>
<evidence type="ECO:0000256" key="7">
    <source>
        <dbReference type="SAM" id="Phobius"/>
    </source>
</evidence>
<evidence type="ECO:0000256" key="5">
    <source>
        <dbReference type="ARBA" id="ARBA00022989"/>
    </source>
</evidence>
<evidence type="ECO:0000256" key="2">
    <source>
        <dbReference type="ARBA" id="ARBA00022448"/>
    </source>
</evidence>
<dbReference type="AlphaFoldDB" id="A0A3E1R8V0"/>
<dbReference type="OrthoDB" id="9803968at2"/>
<feature type="transmembrane region" description="Helical" evidence="7">
    <location>
        <begin position="356"/>
        <end position="373"/>
    </location>
</feature>
<evidence type="ECO:0000313" key="8">
    <source>
        <dbReference type="EMBL" id="RFO95747.1"/>
    </source>
</evidence>
<dbReference type="PANTHER" id="PTHR43266:SF2">
    <property type="entry name" value="MAJOR FACILITATOR SUPERFAMILY (MFS) PROFILE DOMAIN-CONTAINING PROTEIN"/>
    <property type="match status" value="1"/>
</dbReference>
<feature type="transmembrane region" description="Helical" evidence="7">
    <location>
        <begin position="261"/>
        <end position="283"/>
    </location>
</feature>
<dbReference type="SUPFAM" id="SSF103473">
    <property type="entry name" value="MFS general substrate transporter"/>
    <property type="match status" value="1"/>
</dbReference>
<feature type="transmembrane region" description="Helical" evidence="7">
    <location>
        <begin position="127"/>
        <end position="148"/>
    </location>
</feature>
<evidence type="ECO:0000256" key="3">
    <source>
        <dbReference type="ARBA" id="ARBA00022475"/>
    </source>
</evidence>
<sequence>MPTAFYLVLGVQFLSTLADNAFLIVAIARVMELSGPAWLIPLLKISFTLFYVLLAPFVGPLADAMPKGRVMLLANALKVLALLLLLSGCNPVLAIGLAGFGSAMYAPAKYGLITELLPVRELVRANGYFESATVCAVILGTVLGGLLVSPLMPLLSMPFVLVQAAPTALVAGMLVLLSMNAVALLLSVLVRDSGARYDRHSFHPRALLRRFWSENRVLWRDALGGLSMSVTTLLWGVGATLQLIVLRWAHEALGLPLAQAAYLQGVTALGVVLGAVLATRWVALAQAQRLLPVGMVMGLLVPLLLCISNPFTAALLLVLVGALAGFFVVPMNALLQHRGCTLLTAGRSIAVQGFNENGGMLLMLGFYAGAIALEVPLAPLIIGFAVMVSGGMLLIWLRSRA</sequence>
<evidence type="ECO:0000256" key="6">
    <source>
        <dbReference type="ARBA" id="ARBA00023136"/>
    </source>
</evidence>
<keyword evidence="6 7" id="KW-0472">Membrane</keyword>
<dbReference type="Pfam" id="PF07690">
    <property type="entry name" value="MFS_1"/>
    <property type="match status" value="1"/>
</dbReference>
<feature type="transmembrane region" description="Helical" evidence="7">
    <location>
        <begin position="226"/>
        <end position="249"/>
    </location>
</feature>
<dbReference type="InterPro" id="IPR011701">
    <property type="entry name" value="MFS"/>
</dbReference>
<feature type="transmembrane region" description="Helical" evidence="7">
    <location>
        <begin position="79"/>
        <end position="106"/>
    </location>
</feature>
<feature type="transmembrane region" description="Helical" evidence="7">
    <location>
        <begin position="313"/>
        <end position="335"/>
    </location>
</feature>
<feature type="transmembrane region" description="Helical" evidence="7">
    <location>
        <begin position="168"/>
        <end position="190"/>
    </location>
</feature>
<evidence type="ECO:0000256" key="4">
    <source>
        <dbReference type="ARBA" id="ARBA00022692"/>
    </source>
</evidence>
<dbReference type="PANTHER" id="PTHR43266">
    <property type="entry name" value="MACROLIDE-EFFLUX PROTEIN"/>
    <property type="match status" value="1"/>
</dbReference>
<evidence type="ECO:0000313" key="9">
    <source>
        <dbReference type="Proteomes" id="UP000260665"/>
    </source>
</evidence>
<keyword evidence="4 7" id="KW-0812">Transmembrane</keyword>
<keyword evidence="9" id="KW-1185">Reference proteome</keyword>
<dbReference type="GO" id="GO:0022857">
    <property type="term" value="F:transmembrane transporter activity"/>
    <property type="evidence" value="ECO:0007669"/>
    <property type="project" value="InterPro"/>
</dbReference>
<name>A0A3E1R8V0_9BURK</name>
<gene>
    <name evidence="8" type="ORF">DIC66_16280</name>
</gene>
<reference evidence="8 9" key="1">
    <citation type="submission" date="2018-05" db="EMBL/GenBank/DDBJ databases">
        <title>Rhodoferax soyangensis sp.nov., isolated from an oligotrophic freshwater lake.</title>
        <authorList>
            <person name="Park M."/>
        </authorList>
    </citation>
    <scope>NUCLEOTIDE SEQUENCE [LARGE SCALE GENOMIC DNA]</scope>
    <source>
        <strain evidence="8 9">IMCC26218</strain>
    </source>
</reference>
<dbReference type="NCBIfam" id="NF008397">
    <property type="entry name" value="PRK11195.1"/>
    <property type="match status" value="1"/>
</dbReference>
<dbReference type="EMBL" id="QFZK01000012">
    <property type="protein sequence ID" value="RFO95747.1"/>
    <property type="molecule type" value="Genomic_DNA"/>
</dbReference>
<feature type="transmembrane region" description="Helical" evidence="7">
    <location>
        <begin position="290"/>
        <end position="307"/>
    </location>
</feature>
<protein>
    <submittedName>
        <fullName evidence="8">Lysophospholipid transporter LplT</fullName>
    </submittedName>
</protein>
<dbReference type="InterPro" id="IPR036259">
    <property type="entry name" value="MFS_trans_sf"/>
</dbReference>
<feature type="transmembrane region" description="Helical" evidence="7">
    <location>
        <begin position="379"/>
        <end position="397"/>
    </location>
</feature>
<proteinExistence type="predicted"/>
<keyword evidence="3" id="KW-1003">Cell membrane</keyword>